<dbReference type="AlphaFoldDB" id="A0A0F9J0J5"/>
<protein>
    <submittedName>
        <fullName evidence="1">Uncharacterized protein</fullName>
    </submittedName>
</protein>
<reference evidence="1" key="1">
    <citation type="journal article" date="2015" name="Nature">
        <title>Complex archaea that bridge the gap between prokaryotes and eukaryotes.</title>
        <authorList>
            <person name="Spang A."/>
            <person name="Saw J.H."/>
            <person name="Jorgensen S.L."/>
            <person name="Zaremba-Niedzwiedzka K."/>
            <person name="Martijn J."/>
            <person name="Lind A.E."/>
            <person name="van Eijk R."/>
            <person name="Schleper C."/>
            <person name="Guy L."/>
            <person name="Ettema T.J."/>
        </authorList>
    </citation>
    <scope>NUCLEOTIDE SEQUENCE</scope>
</reference>
<organism evidence="1">
    <name type="scientific">marine sediment metagenome</name>
    <dbReference type="NCBI Taxonomy" id="412755"/>
    <lineage>
        <taxon>unclassified sequences</taxon>
        <taxon>metagenomes</taxon>
        <taxon>ecological metagenomes</taxon>
    </lineage>
</organism>
<dbReference type="EMBL" id="LAZR01011159">
    <property type="protein sequence ID" value="KKM63113.1"/>
    <property type="molecule type" value="Genomic_DNA"/>
</dbReference>
<accession>A0A0F9J0J5</accession>
<proteinExistence type="predicted"/>
<comment type="caution">
    <text evidence="1">The sequence shown here is derived from an EMBL/GenBank/DDBJ whole genome shotgun (WGS) entry which is preliminary data.</text>
</comment>
<evidence type="ECO:0000313" key="1">
    <source>
        <dbReference type="EMBL" id="KKM63113.1"/>
    </source>
</evidence>
<gene>
    <name evidence="1" type="ORF">LCGC14_1514740</name>
</gene>
<name>A0A0F9J0J5_9ZZZZ</name>
<sequence length="124" mass="13404">MSSLVSTVKGIAGIFGGRGGGVKAPKKQKELGRMSLSELTELREGLTGQITPLEDILKEGSIEGESLKRIGTRRRKQKRAKQQLPGLQGRLGEIGAQIQKLTKQRVGSRTARATAVSTLLGRRR</sequence>